<accession>A0ABS4EXA9</accession>
<dbReference type="Proteomes" id="UP000783390">
    <property type="component" value="Unassembled WGS sequence"/>
</dbReference>
<name>A0ABS4EXA9_9CLOT</name>
<protein>
    <recommendedName>
        <fullName evidence="3">DUF4003 domain-containing protein</fullName>
    </recommendedName>
</protein>
<dbReference type="Pfam" id="PF13170">
    <property type="entry name" value="DUF4003"/>
    <property type="match status" value="1"/>
</dbReference>
<sequence length="319" mass="37619">MDIELKEKVKIFIELNDEFKRNLRWDGKEINCLASLIANVSEKGINEKQLKVIRKHIRKNTRFNSKFRGEFKNIFSILMNGRKDYEEVFENTKYINYSLIDRGFKDNKEAIYASFLLSKRFKGEELEDKLSKLFNIKYEIEKNKYDSLSNEDYIIYSYLTIINKDFDKIIEDVKDISLKIKNLELNIKGNLEPFYVSLLITNLDLENKIERAIKIRRTLMGNYDFIDNDIFPLIGLASSFVKNDDVFSKGVCNIYEMLSEKSNFNSNGLSKKSIFKISLCIVLIRYLEYIKGDIIDIGTEEEKDLIYIIEEYIVFSIIL</sequence>
<comment type="caution">
    <text evidence="1">The sequence shown here is derived from an EMBL/GenBank/DDBJ whole genome shotgun (WGS) entry which is preliminary data.</text>
</comment>
<evidence type="ECO:0000313" key="2">
    <source>
        <dbReference type="Proteomes" id="UP000783390"/>
    </source>
</evidence>
<dbReference type="RefSeq" id="WP_209795368.1">
    <property type="nucleotide sequence ID" value="NZ_JAGGJZ010000001.1"/>
</dbReference>
<evidence type="ECO:0000313" key="1">
    <source>
        <dbReference type="EMBL" id="MBP1888634.1"/>
    </source>
</evidence>
<proteinExistence type="predicted"/>
<dbReference type="InterPro" id="IPR025062">
    <property type="entry name" value="DUF4003"/>
</dbReference>
<evidence type="ECO:0008006" key="3">
    <source>
        <dbReference type="Google" id="ProtNLM"/>
    </source>
</evidence>
<dbReference type="EMBL" id="JAGGJZ010000001">
    <property type="protein sequence ID" value="MBP1888634.1"/>
    <property type="molecule type" value="Genomic_DNA"/>
</dbReference>
<organism evidence="1 2">
    <name type="scientific">Clostridium moniliforme</name>
    <dbReference type="NCBI Taxonomy" id="39489"/>
    <lineage>
        <taxon>Bacteria</taxon>
        <taxon>Bacillati</taxon>
        <taxon>Bacillota</taxon>
        <taxon>Clostridia</taxon>
        <taxon>Eubacteriales</taxon>
        <taxon>Clostridiaceae</taxon>
        <taxon>Clostridium</taxon>
    </lineage>
</organism>
<reference evidence="1 2" key="1">
    <citation type="submission" date="2021-03" db="EMBL/GenBank/DDBJ databases">
        <title>Genomic Encyclopedia of Type Strains, Phase IV (KMG-IV): sequencing the most valuable type-strain genomes for metagenomic binning, comparative biology and taxonomic classification.</title>
        <authorList>
            <person name="Goeker M."/>
        </authorList>
    </citation>
    <scope>NUCLEOTIDE SEQUENCE [LARGE SCALE GENOMIC DNA]</scope>
    <source>
        <strain evidence="1 2">DSM 3984</strain>
    </source>
</reference>
<gene>
    <name evidence="1" type="ORF">J2Z53_000213</name>
</gene>
<keyword evidence="2" id="KW-1185">Reference proteome</keyword>